<evidence type="ECO:0000313" key="1">
    <source>
        <dbReference type="EMBL" id="KAH8102644.1"/>
    </source>
</evidence>
<name>A0A8K0UT19_9AGAR</name>
<evidence type="ECO:0000313" key="2">
    <source>
        <dbReference type="Proteomes" id="UP000813824"/>
    </source>
</evidence>
<sequence>MSLLWVKLTGNDCILITTLDLIHRPENAQTKGVALAAQVDCTDVKAAEVHPKALLSGQEPPKIPDIIPKLFQISAPIGLNIMPGLVTGTIQKVKDEA</sequence>
<reference evidence="1" key="1">
    <citation type="journal article" date="2021" name="New Phytol.">
        <title>Evolutionary innovations through gain and loss of genes in the ectomycorrhizal Boletales.</title>
        <authorList>
            <person name="Wu G."/>
            <person name="Miyauchi S."/>
            <person name="Morin E."/>
            <person name="Kuo A."/>
            <person name="Drula E."/>
            <person name="Varga T."/>
            <person name="Kohler A."/>
            <person name="Feng B."/>
            <person name="Cao Y."/>
            <person name="Lipzen A."/>
            <person name="Daum C."/>
            <person name="Hundley H."/>
            <person name="Pangilinan J."/>
            <person name="Johnson J."/>
            <person name="Barry K."/>
            <person name="LaButti K."/>
            <person name="Ng V."/>
            <person name="Ahrendt S."/>
            <person name="Min B."/>
            <person name="Choi I.G."/>
            <person name="Park H."/>
            <person name="Plett J.M."/>
            <person name="Magnuson J."/>
            <person name="Spatafora J.W."/>
            <person name="Nagy L.G."/>
            <person name="Henrissat B."/>
            <person name="Grigoriev I.V."/>
            <person name="Yang Z.L."/>
            <person name="Xu J."/>
            <person name="Martin F.M."/>
        </authorList>
    </citation>
    <scope>NUCLEOTIDE SEQUENCE</scope>
    <source>
        <strain evidence="1">KKN 215</strain>
    </source>
</reference>
<gene>
    <name evidence="1" type="ORF">BXZ70DRAFT_929332</name>
</gene>
<dbReference type="OrthoDB" id="2785376at2759"/>
<keyword evidence="2" id="KW-1185">Reference proteome</keyword>
<accession>A0A8K0UT19</accession>
<organism evidence="1 2">
    <name type="scientific">Cristinia sonorae</name>
    <dbReference type="NCBI Taxonomy" id="1940300"/>
    <lineage>
        <taxon>Eukaryota</taxon>
        <taxon>Fungi</taxon>
        <taxon>Dikarya</taxon>
        <taxon>Basidiomycota</taxon>
        <taxon>Agaricomycotina</taxon>
        <taxon>Agaricomycetes</taxon>
        <taxon>Agaricomycetidae</taxon>
        <taxon>Agaricales</taxon>
        <taxon>Pleurotineae</taxon>
        <taxon>Stephanosporaceae</taxon>
        <taxon>Cristinia</taxon>
    </lineage>
</organism>
<proteinExistence type="predicted"/>
<dbReference type="EMBL" id="JAEVFJ010000009">
    <property type="protein sequence ID" value="KAH8102644.1"/>
    <property type="molecule type" value="Genomic_DNA"/>
</dbReference>
<comment type="caution">
    <text evidence="1">The sequence shown here is derived from an EMBL/GenBank/DDBJ whole genome shotgun (WGS) entry which is preliminary data.</text>
</comment>
<dbReference type="AlphaFoldDB" id="A0A8K0UT19"/>
<dbReference type="Proteomes" id="UP000813824">
    <property type="component" value="Unassembled WGS sequence"/>
</dbReference>
<protein>
    <submittedName>
        <fullName evidence="1">Uncharacterized protein</fullName>
    </submittedName>
</protein>